<sequence>MTRFFLPPAPAEASRRMRSSTWPLHMLGGQVPTPHP</sequence>
<feature type="region of interest" description="Disordered" evidence="1">
    <location>
        <begin position="1"/>
        <end position="36"/>
    </location>
</feature>
<accession>A0A0A9DT99</accession>
<reference evidence="2" key="1">
    <citation type="submission" date="2014-09" db="EMBL/GenBank/DDBJ databases">
        <authorList>
            <person name="Magalhaes I.L.F."/>
            <person name="Oliveira U."/>
            <person name="Santos F.R."/>
            <person name="Vidigal T.H.D.A."/>
            <person name="Brescovit A.D."/>
            <person name="Santos A.J."/>
        </authorList>
    </citation>
    <scope>NUCLEOTIDE SEQUENCE</scope>
    <source>
        <tissue evidence="2">Shoot tissue taken approximately 20 cm above the soil surface</tissue>
    </source>
</reference>
<proteinExistence type="predicted"/>
<dbReference type="EMBL" id="GBRH01207977">
    <property type="protein sequence ID" value="JAD89918.1"/>
    <property type="molecule type" value="Transcribed_RNA"/>
</dbReference>
<reference evidence="2" key="2">
    <citation type="journal article" date="2015" name="Data Brief">
        <title>Shoot transcriptome of the giant reed, Arundo donax.</title>
        <authorList>
            <person name="Barrero R.A."/>
            <person name="Guerrero F.D."/>
            <person name="Moolhuijzen P."/>
            <person name="Goolsby J.A."/>
            <person name="Tidwell J."/>
            <person name="Bellgard S.E."/>
            <person name="Bellgard M.I."/>
        </authorList>
    </citation>
    <scope>NUCLEOTIDE SEQUENCE</scope>
    <source>
        <tissue evidence="2">Shoot tissue taken approximately 20 cm above the soil surface</tissue>
    </source>
</reference>
<organism evidence="2">
    <name type="scientific">Arundo donax</name>
    <name type="common">Giant reed</name>
    <name type="synonym">Donax arundinaceus</name>
    <dbReference type="NCBI Taxonomy" id="35708"/>
    <lineage>
        <taxon>Eukaryota</taxon>
        <taxon>Viridiplantae</taxon>
        <taxon>Streptophyta</taxon>
        <taxon>Embryophyta</taxon>
        <taxon>Tracheophyta</taxon>
        <taxon>Spermatophyta</taxon>
        <taxon>Magnoliopsida</taxon>
        <taxon>Liliopsida</taxon>
        <taxon>Poales</taxon>
        <taxon>Poaceae</taxon>
        <taxon>PACMAD clade</taxon>
        <taxon>Arundinoideae</taxon>
        <taxon>Arundineae</taxon>
        <taxon>Arundo</taxon>
    </lineage>
</organism>
<evidence type="ECO:0000313" key="2">
    <source>
        <dbReference type="EMBL" id="JAD89918.1"/>
    </source>
</evidence>
<protein>
    <submittedName>
        <fullName evidence="2">Uncharacterized protein</fullName>
    </submittedName>
</protein>
<evidence type="ECO:0000256" key="1">
    <source>
        <dbReference type="SAM" id="MobiDB-lite"/>
    </source>
</evidence>
<name>A0A0A9DT99_ARUDO</name>
<dbReference type="AlphaFoldDB" id="A0A0A9DT99"/>